<feature type="region of interest" description="Disordered" evidence="1">
    <location>
        <begin position="285"/>
        <end position="313"/>
    </location>
</feature>
<reference evidence="2" key="1">
    <citation type="submission" date="2021-07" db="EMBL/GenBank/DDBJ databases">
        <authorList>
            <person name="Catto M.A."/>
            <person name="Jacobson A."/>
            <person name="Kennedy G."/>
            <person name="Labadie P."/>
            <person name="Hunt B.G."/>
            <person name="Srinivasan R."/>
        </authorList>
    </citation>
    <scope>NUCLEOTIDE SEQUENCE</scope>
    <source>
        <strain evidence="2">PL_HMW_Pooled</strain>
        <tissue evidence="2">Head</tissue>
    </source>
</reference>
<feature type="compositionally biased region" description="Basic residues" evidence="1">
    <location>
        <begin position="294"/>
        <end position="307"/>
    </location>
</feature>
<keyword evidence="3" id="KW-1185">Reference proteome</keyword>
<feature type="compositionally biased region" description="Basic and acidic residues" evidence="1">
    <location>
        <begin position="493"/>
        <end position="504"/>
    </location>
</feature>
<comment type="caution">
    <text evidence="2">The sequence shown here is derived from an EMBL/GenBank/DDBJ whole genome shotgun (WGS) entry which is preliminary data.</text>
</comment>
<feature type="region of interest" description="Disordered" evidence="1">
    <location>
        <begin position="327"/>
        <end position="365"/>
    </location>
</feature>
<sequence length="910" mass="95879">MSFSPGTSHARGRGSGVRSFWASCAYVYDSGSHHSVASRARCADHENGFCDTTHLVREAVAEVGGERPRGPGVPPAQRAGGGAHLGLRQGLGDVQQGGAVRGGRHGRVHDGHELGLVELHQAGGGGRGGAQPWQRYDGHVPQRGGQPAQVLHRVAQRARVPQHAVRDGGRARARPQRHGGVLVQHRALQRRHHQAHLRNRFKRVSVRSSQAKCNALLFPLLLGHSLGLVEVGVGEGHVAGGPADPQGDVRQRVRGVNAREEPAARTARRHHPAAALVEGGPHQAAVGGVAQSPRGRHGHLVPHAHRQRPGERDVDLLAVDLDGARDLPEDMTPLVYSRPSWPRPRPRPRPQPRPRPRPRSRPQLTLVLTPLTRPYTLTLGSTTMSLAWTTISSTASSASRVMSVEVSKVSPSSTSSCTSYESTRNPVEVDPGDNTTGAKVPVDTPGAKDPVDTPGTEVPADTPGTEVSADTPGTEVPADTSGTEAALTTRGPAQKERQRPHQTDFRYNGNCETPIPTDTVQMPIQNNTEEVTTNRRNRSSLLRAGRPWRHPRLAGAVLGDTPERTGQCSPGDSADMKRQSAFLTAAVGVVCACAIILAPAASSPVPEGSSPAPAASSSPAPAASSPAPEASSSPAPAASSSPAPAASSPAPEASSSPAPAASSSPALAASSPVPAASSPVPAASSPAPAASSSPAPQPADATSVTEPTTTPEDDDNCYDDFEYTNNPELLERLKKYNVAKASQAETLNLCSEQTPQQHVLEGLGGAPGKVNATWRDRKDVPESAAVLEEGAQHLADNTNSSYWLYQYASTDYETFIRLEHGLLRAKGTADEHVDVRGEVWWSPEEGLCGALRHAKYRQDDRGGLVAEVLQAHCNIFRKSKELVCYGPDSENPCGFCISSVSGALIASLVG</sequence>
<gene>
    <name evidence="2" type="ORF">KUF71_002961</name>
</gene>
<proteinExistence type="predicted"/>
<feature type="compositionally biased region" description="Basic residues" evidence="1">
    <location>
        <begin position="344"/>
        <end position="360"/>
    </location>
</feature>
<name>A0AAE1L737_9NEOP</name>
<feature type="compositionally biased region" description="Low complexity" evidence="1">
    <location>
        <begin position="602"/>
        <end position="694"/>
    </location>
</feature>
<evidence type="ECO:0000256" key="1">
    <source>
        <dbReference type="SAM" id="MobiDB-lite"/>
    </source>
</evidence>
<protein>
    <submittedName>
        <fullName evidence="2">LIM domain-binding protein 3</fullName>
    </submittedName>
</protein>
<accession>A0AAE1L737</accession>
<dbReference type="AlphaFoldDB" id="A0AAE1L737"/>
<dbReference type="EMBL" id="JAHWGI010000011">
    <property type="protein sequence ID" value="KAK3907462.1"/>
    <property type="molecule type" value="Genomic_DNA"/>
</dbReference>
<evidence type="ECO:0000313" key="3">
    <source>
        <dbReference type="Proteomes" id="UP001219518"/>
    </source>
</evidence>
<reference evidence="2" key="2">
    <citation type="journal article" date="2023" name="BMC Genomics">
        <title>Pest status, molecular evolution, and epigenetic factors derived from the genome assembly of Frankliniella fusca, a thysanopteran phytovirus vector.</title>
        <authorList>
            <person name="Catto M.A."/>
            <person name="Labadie P.E."/>
            <person name="Jacobson A.L."/>
            <person name="Kennedy G.G."/>
            <person name="Srinivasan R."/>
            <person name="Hunt B.G."/>
        </authorList>
    </citation>
    <scope>NUCLEOTIDE SEQUENCE</scope>
    <source>
        <strain evidence="2">PL_HMW_Pooled</strain>
    </source>
</reference>
<dbReference type="Proteomes" id="UP001219518">
    <property type="component" value="Unassembled WGS sequence"/>
</dbReference>
<feature type="region of interest" description="Disordered" evidence="1">
    <location>
        <begin position="405"/>
        <end position="520"/>
    </location>
</feature>
<feature type="region of interest" description="Disordered" evidence="1">
    <location>
        <begin position="157"/>
        <end position="179"/>
    </location>
</feature>
<feature type="compositionally biased region" description="Low complexity" evidence="1">
    <location>
        <begin position="405"/>
        <end position="423"/>
    </location>
</feature>
<feature type="compositionally biased region" description="Acidic residues" evidence="1">
    <location>
        <begin position="711"/>
        <end position="722"/>
    </location>
</feature>
<evidence type="ECO:0000313" key="2">
    <source>
        <dbReference type="EMBL" id="KAK3907462.1"/>
    </source>
</evidence>
<feature type="region of interest" description="Disordered" evidence="1">
    <location>
        <begin position="602"/>
        <end position="722"/>
    </location>
</feature>
<organism evidence="2 3">
    <name type="scientific">Frankliniella fusca</name>
    <dbReference type="NCBI Taxonomy" id="407009"/>
    <lineage>
        <taxon>Eukaryota</taxon>
        <taxon>Metazoa</taxon>
        <taxon>Ecdysozoa</taxon>
        <taxon>Arthropoda</taxon>
        <taxon>Hexapoda</taxon>
        <taxon>Insecta</taxon>
        <taxon>Pterygota</taxon>
        <taxon>Neoptera</taxon>
        <taxon>Paraneoptera</taxon>
        <taxon>Thysanoptera</taxon>
        <taxon>Terebrantia</taxon>
        <taxon>Thripoidea</taxon>
        <taxon>Thripidae</taxon>
        <taxon>Frankliniella</taxon>
    </lineage>
</organism>